<comment type="caution">
    <text evidence="1">The sequence shown here is derived from an EMBL/GenBank/DDBJ whole genome shotgun (WGS) entry which is preliminary data.</text>
</comment>
<dbReference type="EMBL" id="BAABAZ010000006">
    <property type="protein sequence ID" value="GAA4284216.1"/>
    <property type="molecule type" value="Genomic_DNA"/>
</dbReference>
<organism evidence="1 2">
    <name type="scientific">Brevibacterium daeguense</name>
    <dbReference type="NCBI Taxonomy" id="909936"/>
    <lineage>
        <taxon>Bacteria</taxon>
        <taxon>Bacillati</taxon>
        <taxon>Actinomycetota</taxon>
        <taxon>Actinomycetes</taxon>
        <taxon>Micrococcales</taxon>
        <taxon>Brevibacteriaceae</taxon>
        <taxon>Brevibacterium</taxon>
    </lineage>
</organism>
<evidence type="ECO:0000313" key="2">
    <source>
        <dbReference type="Proteomes" id="UP001501586"/>
    </source>
</evidence>
<reference evidence="2" key="1">
    <citation type="journal article" date="2019" name="Int. J. Syst. Evol. Microbiol.">
        <title>The Global Catalogue of Microorganisms (GCM) 10K type strain sequencing project: providing services to taxonomists for standard genome sequencing and annotation.</title>
        <authorList>
            <consortium name="The Broad Institute Genomics Platform"/>
            <consortium name="The Broad Institute Genome Sequencing Center for Infectious Disease"/>
            <person name="Wu L."/>
            <person name="Ma J."/>
        </authorList>
    </citation>
    <scope>NUCLEOTIDE SEQUENCE [LARGE SCALE GENOMIC DNA]</scope>
    <source>
        <strain evidence="2">JCM 17458</strain>
    </source>
</reference>
<sequence>MTDNASNEQASVRHDQLQAIFDRVQSWQESAPDSTVRDELKKAIDESGFDNLDDQSFDAMVDHIENERGPADVATVVNSEVLR</sequence>
<proteinExistence type="predicted"/>
<dbReference type="RefSeq" id="WP_236866414.1">
    <property type="nucleotide sequence ID" value="NZ_BAABAZ010000006.1"/>
</dbReference>
<gene>
    <name evidence="1" type="ORF">GCM10022261_17470</name>
</gene>
<name>A0ABP8EJS6_9MICO</name>
<protein>
    <submittedName>
        <fullName evidence="1">Uncharacterized protein</fullName>
    </submittedName>
</protein>
<evidence type="ECO:0000313" key="1">
    <source>
        <dbReference type="EMBL" id="GAA4284216.1"/>
    </source>
</evidence>
<keyword evidence="2" id="KW-1185">Reference proteome</keyword>
<dbReference type="Proteomes" id="UP001501586">
    <property type="component" value="Unassembled WGS sequence"/>
</dbReference>
<accession>A0ABP8EJS6</accession>